<feature type="region of interest" description="Disordered" evidence="1">
    <location>
        <begin position="1"/>
        <end position="26"/>
    </location>
</feature>
<feature type="compositionally biased region" description="Basic and acidic residues" evidence="1">
    <location>
        <begin position="95"/>
        <end position="104"/>
    </location>
</feature>
<dbReference type="EMBL" id="KN123351">
    <property type="protein sequence ID" value="KFO25555.1"/>
    <property type="molecule type" value="Genomic_DNA"/>
</dbReference>
<evidence type="ECO:0000313" key="2">
    <source>
        <dbReference type="EMBL" id="KFO25555.1"/>
    </source>
</evidence>
<sequence length="104" mass="11975">MPSAHWYPRPDNQQEQNSRKPFPTAIDQLSSSCLPEEQEESCIPILPCSEEDWIHHCPPSHWKSPPPGQSDDEHDPLDRTSRARYSHNYMSDSDTEAKLMETDA</sequence>
<proteinExistence type="predicted"/>
<organism evidence="2 3">
    <name type="scientific">Fukomys damarensis</name>
    <name type="common">Damaraland mole rat</name>
    <name type="synonym">Cryptomys damarensis</name>
    <dbReference type="NCBI Taxonomy" id="885580"/>
    <lineage>
        <taxon>Eukaryota</taxon>
        <taxon>Metazoa</taxon>
        <taxon>Chordata</taxon>
        <taxon>Craniata</taxon>
        <taxon>Vertebrata</taxon>
        <taxon>Euteleostomi</taxon>
        <taxon>Mammalia</taxon>
        <taxon>Eutheria</taxon>
        <taxon>Euarchontoglires</taxon>
        <taxon>Glires</taxon>
        <taxon>Rodentia</taxon>
        <taxon>Hystricomorpha</taxon>
        <taxon>Bathyergidae</taxon>
        <taxon>Fukomys</taxon>
    </lineage>
</organism>
<dbReference type="AlphaFoldDB" id="A0A091D5L0"/>
<protein>
    <submittedName>
        <fullName evidence="2">Myosin-XVIIIa</fullName>
    </submittedName>
</protein>
<reference evidence="2 3" key="1">
    <citation type="submission" date="2013-11" db="EMBL/GenBank/DDBJ databases">
        <title>The Damaraland mole rat (Fukomys damarensis) genome and evolution of African mole rats.</title>
        <authorList>
            <person name="Gladyshev V.N."/>
            <person name="Fang X."/>
        </authorList>
    </citation>
    <scope>NUCLEOTIDE SEQUENCE [LARGE SCALE GENOMIC DNA]</scope>
    <source>
        <tissue evidence="2">Liver</tissue>
    </source>
</reference>
<evidence type="ECO:0000313" key="3">
    <source>
        <dbReference type="Proteomes" id="UP000028990"/>
    </source>
</evidence>
<dbReference type="Proteomes" id="UP000028990">
    <property type="component" value="Unassembled WGS sequence"/>
</dbReference>
<name>A0A091D5L0_FUKDA</name>
<feature type="region of interest" description="Disordered" evidence="1">
    <location>
        <begin position="57"/>
        <end position="104"/>
    </location>
</feature>
<gene>
    <name evidence="2" type="ORF">H920_13063</name>
</gene>
<keyword evidence="3" id="KW-1185">Reference proteome</keyword>
<accession>A0A091D5L0</accession>
<evidence type="ECO:0000256" key="1">
    <source>
        <dbReference type="SAM" id="MobiDB-lite"/>
    </source>
</evidence>